<dbReference type="RefSeq" id="WP_085550012.1">
    <property type="nucleotide sequence ID" value="NZ_FXAR01000006.1"/>
</dbReference>
<dbReference type="STRING" id="1610489.SAMN06295981_1918"/>
<evidence type="ECO:0000256" key="1">
    <source>
        <dbReference type="SAM" id="MobiDB-lite"/>
    </source>
</evidence>
<sequence length="380" mass="42939">MTYRTLTMTLTGAERPFVRSLTFRDDMTGDELLDRLCLALGRYPTPDALFRVGDTYHARHAYHFDHPDLHDEIITGPLPEELYGIDFLLHRTDGWIFRLDIVDEHSPHWARDGEQPPVILRDTTPLLPGPKLRLPEFNALTLAHDDRPLPPDLERMIVVDALEGLLTPEVADVEAAMELYTVLRAEGRQAELAAHHRFLSGLPDREILFDLLRRATSDKPPRVTKSGYLPVGVVRDLVDTYPALYPVPQRRNSHYAYGPIIGTAREATTLTSVLEVGAEAGLLIVEPGESLRATDLGRTLLTGDGDTYPDLQARLLRAWIGRPVAQVPTDPGGRRLTFREYLDRQRPTDREIDADTYGRVQAQHRRPRPAPLPVERDIPF</sequence>
<protein>
    <submittedName>
        <fullName evidence="2">Uncharacterized protein</fullName>
    </submittedName>
</protein>
<evidence type="ECO:0000313" key="3">
    <source>
        <dbReference type="Proteomes" id="UP000193309"/>
    </source>
</evidence>
<keyword evidence="3" id="KW-1185">Reference proteome</keyword>
<name>A0A1X7JRZ1_9CORY</name>
<dbReference type="Proteomes" id="UP000193309">
    <property type="component" value="Unassembled WGS sequence"/>
</dbReference>
<dbReference type="OrthoDB" id="4407100at2"/>
<gene>
    <name evidence="2" type="ORF">SAMN06295981_1918</name>
</gene>
<dbReference type="AlphaFoldDB" id="A0A1X7JRZ1"/>
<dbReference type="EMBL" id="FXAR01000006">
    <property type="protein sequence ID" value="SMG31140.1"/>
    <property type="molecule type" value="Genomic_DNA"/>
</dbReference>
<reference evidence="3" key="1">
    <citation type="submission" date="2017-04" db="EMBL/GenBank/DDBJ databases">
        <authorList>
            <person name="Varghese N."/>
            <person name="Submissions S."/>
        </authorList>
    </citation>
    <scope>NUCLEOTIDE SEQUENCE [LARGE SCALE GENOMIC DNA]</scope>
    <source>
        <strain evidence="3">VDS</strain>
    </source>
</reference>
<organism evidence="2 3">
    <name type="scientific">Corynebacterium pollutisoli</name>
    <dbReference type="NCBI Taxonomy" id="1610489"/>
    <lineage>
        <taxon>Bacteria</taxon>
        <taxon>Bacillati</taxon>
        <taxon>Actinomycetota</taxon>
        <taxon>Actinomycetes</taxon>
        <taxon>Mycobacteriales</taxon>
        <taxon>Corynebacteriaceae</taxon>
        <taxon>Corynebacterium</taxon>
    </lineage>
</organism>
<feature type="region of interest" description="Disordered" evidence="1">
    <location>
        <begin position="359"/>
        <end position="380"/>
    </location>
</feature>
<proteinExistence type="predicted"/>
<accession>A0A1X7JRZ1</accession>
<evidence type="ECO:0000313" key="2">
    <source>
        <dbReference type="EMBL" id="SMG31140.1"/>
    </source>
</evidence>